<name>A0A2A4FKP5_9BURK</name>
<gene>
    <name evidence="1" type="ORF">BZL54_05935</name>
</gene>
<dbReference type="AlphaFoldDB" id="A0A2A4FKP5"/>
<reference evidence="1 2" key="1">
    <citation type="submission" date="2017-01" db="EMBL/GenBank/DDBJ databases">
        <title>Whole-Genome Shotgun Sequencing of Two beta-Proteobacterial Species in Search of the Bulgecin Biosynthetic Cluster.</title>
        <authorList>
            <person name="Horsman M.E."/>
            <person name="Marous D.R."/>
            <person name="Li R."/>
            <person name="Oliver R.A."/>
            <person name="Byun B."/>
            <person name="Emrich S.J."/>
            <person name="Boggess B."/>
            <person name="Townsend C.A."/>
            <person name="Mobashery S."/>
        </authorList>
    </citation>
    <scope>NUCLEOTIDE SEQUENCE [LARGE SCALE GENOMIC DNA]</scope>
    <source>
        <strain evidence="1 2">ATCC 31433</strain>
    </source>
</reference>
<evidence type="ECO:0000313" key="2">
    <source>
        <dbReference type="Proteomes" id="UP000217994"/>
    </source>
</evidence>
<organism evidence="1 2">
    <name type="scientific">Burkholderia ubonensis subsp. mesacidophila</name>
    <dbReference type="NCBI Taxonomy" id="265293"/>
    <lineage>
        <taxon>Bacteria</taxon>
        <taxon>Pseudomonadati</taxon>
        <taxon>Pseudomonadota</taxon>
        <taxon>Betaproteobacteria</taxon>
        <taxon>Burkholderiales</taxon>
        <taxon>Burkholderiaceae</taxon>
        <taxon>Burkholderia</taxon>
        <taxon>Burkholderia cepacia complex</taxon>
    </lineage>
</organism>
<dbReference type="GeneID" id="69000492"/>
<evidence type="ECO:0008006" key="3">
    <source>
        <dbReference type="Google" id="ProtNLM"/>
    </source>
</evidence>
<dbReference type="CDD" id="cd14744">
    <property type="entry name" value="PAAR_CT_2"/>
    <property type="match status" value="1"/>
</dbReference>
<sequence length="87" mass="8844">MTSIACIGDPTTHGGSIITGSDTMDVMGRKVARLGDLVSCPIEGHGVNPIIEGSDMILDNGVPVALHGHRCACGCQLIAVGTDATIE</sequence>
<comment type="caution">
    <text evidence="1">The sequence shown here is derived from an EMBL/GenBank/DDBJ whole genome shotgun (WGS) entry which is preliminary data.</text>
</comment>
<dbReference type="Pfam" id="PF05488">
    <property type="entry name" value="PAAR_motif"/>
    <property type="match status" value="1"/>
</dbReference>
<accession>A0A2A4FKP5</accession>
<protein>
    <recommendedName>
        <fullName evidence="3">PAAR domain-containing protein</fullName>
    </recommendedName>
</protein>
<dbReference type="RefSeq" id="WP_084908598.1">
    <property type="nucleotide sequence ID" value="NZ_CP020738.1"/>
</dbReference>
<dbReference type="Gene3D" id="2.60.200.60">
    <property type="match status" value="1"/>
</dbReference>
<dbReference type="InterPro" id="IPR008727">
    <property type="entry name" value="PAAR_motif"/>
</dbReference>
<evidence type="ECO:0000313" key="1">
    <source>
        <dbReference type="EMBL" id="PCE33252.1"/>
    </source>
</evidence>
<dbReference type="EMBL" id="MTZU01000019">
    <property type="protein sequence ID" value="PCE33252.1"/>
    <property type="molecule type" value="Genomic_DNA"/>
</dbReference>
<dbReference type="Proteomes" id="UP000217994">
    <property type="component" value="Unassembled WGS sequence"/>
</dbReference>
<proteinExistence type="predicted"/>